<gene>
    <name evidence="1" type="ORF">I6G26_00055</name>
    <name evidence="2" type="ORF">I6G26_00260</name>
</gene>
<dbReference type="EMBL" id="CP065727">
    <property type="protein sequence ID" value="QPT43641.1"/>
    <property type="molecule type" value="Genomic_DNA"/>
</dbReference>
<evidence type="ECO:0000313" key="2">
    <source>
        <dbReference type="EMBL" id="QPT43641.1"/>
    </source>
</evidence>
<accession>A0A7T3F123</accession>
<sequence>MPQLSSKDTFACQAFLCFAGGMHTSECQSTIRKVTHDLARGKPFPVCPMIANADGSVGGQNGSPKIWTSGSKRRVYVYVQDADGTTRQVANIKKRR</sequence>
<evidence type="ECO:0000313" key="3">
    <source>
        <dbReference type="Proteomes" id="UP000594834"/>
    </source>
</evidence>
<dbReference type="EMBL" id="CP065727">
    <property type="protein sequence ID" value="QPT43639.1"/>
    <property type="molecule type" value="Genomic_DNA"/>
</dbReference>
<evidence type="ECO:0000313" key="1">
    <source>
        <dbReference type="EMBL" id="QPT43639.1"/>
    </source>
</evidence>
<reference evidence="2 3" key="1">
    <citation type="submission" date="2020-12" db="EMBL/GenBank/DDBJ databases">
        <title>FDA dAtabase for Regulatory Grade micrObial Sequences (FDA-ARGOS): Supporting development and validation of Infectious Disease Dx tests.</title>
        <authorList>
            <person name="Sproer C."/>
            <person name="Gronow S."/>
            <person name="Severitt S."/>
            <person name="Schroder I."/>
            <person name="Tallon L."/>
            <person name="Sadzewicz L."/>
            <person name="Zhao X."/>
            <person name="Boylan J."/>
            <person name="Ott S."/>
            <person name="Bowen H."/>
            <person name="Vavikolanu K."/>
            <person name="Mehta A."/>
            <person name="Aluvathingal J."/>
            <person name="Nadendla S."/>
            <person name="Lowell S."/>
            <person name="Myers T."/>
            <person name="Yan Y."/>
            <person name="Sichtig H."/>
        </authorList>
    </citation>
    <scope>NUCLEOTIDE SEQUENCE [LARGE SCALE GENOMIC DNA]</scope>
    <source>
        <strain evidence="2 3">FDAARGOS_869</strain>
        <plasmid evidence="2 3">unnamed</plasmid>
    </source>
</reference>
<keyword evidence="2" id="KW-0614">Plasmid</keyword>
<dbReference type="Proteomes" id="UP000594834">
    <property type="component" value="Plasmid unnamed"/>
</dbReference>
<protein>
    <submittedName>
        <fullName evidence="2">Uncharacterized protein</fullName>
    </submittedName>
</protein>
<name>A0A7T3F123_MORNO</name>
<geneLocation type="plasmid" evidence="2 3">
    <name>unnamed</name>
</geneLocation>
<organism evidence="2 3">
    <name type="scientific">Moraxella nonliquefaciens</name>
    <dbReference type="NCBI Taxonomy" id="478"/>
    <lineage>
        <taxon>Bacteria</taxon>
        <taxon>Pseudomonadati</taxon>
        <taxon>Pseudomonadota</taxon>
        <taxon>Gammaproteobacteria</taxon>
        <taxon>Moraxellales</taxon>
        <taxon>Moraxellaceae</taxon>
        <taxon>Moraxella</taxon>
    </lineage>
</organism>
<keyword evidence="3" id="KW-1185">Reference proteome</keyword>
<proteinExistence type="predicted"/>